<evidence type="ECO:0000313" key="1">
    <source>
        <dbReference type="EMBL" id="NYZ68956.1"/>
    </source>
</evidence>
<dbReference type="AlphaFoldDB" id="A0A853IME3"/>
<dbReference type="Pfam" id="PF13591">
    <property type="entry name" value="MerR_2"/>
    <property type="match status" value="1"/>
</dbReference>
<gene>
    <name evidence="1" type="ORF">H0A36_23325</name>
</gene>
<dbReference type="RefSeq" id="WP_180570957.1">
    <property type="nucleotide sequence ID" value="NZ_JACCKB010000055.1"/>
</dbReference>
<accession>A0A853IME3</accession>
<keyword evidence="2" id="KW-1185">Reference proteome</keyword>
<dbReference type="EMBL" id="JACCKB010000055">
    <property type="protein sequence ID" value="NYZ68956.1"/>
    <property type="molecule type" value="Genomic_DNA"/>
</dbReference>
<sequence length="103" mass="11419">MKKTSMVVISGVLIDTDTEISMAELCHACHISAEQLMELVDYGIVEPCGERKKWRFAATSIVRIYSAQRLKQDLGINTAGAALALDLIEEVEQLQIKLNILKS</sequence>
<evidence type="ECO:0000313" key="2">
    <source>
        <dbReference type="Proteomes" id="UP000569732"/>
    </source>
</evidence>
<name>A0A853IME3_9GAMM</name>
<reference evidence="1 2" key="1">
    <citation type="submission" date="2020-07" db="EMBL/GenBank/DDBJ databases">
        <title>Endozoicomonas sp. nov., isolated from sediment.</title>
        <authorList>
            <person name="Gu T."/>
        </authorList>
    </citation>
    <scope>NUCLEOTIDE SEQUENCE [LARGE SCALE GENOMIC DNA]</scope>
    <source>
        <strain evidence="1 2">SM1973</strain>
    </source>
</reference>
<organism evidence="1 2">
    <name type="scientific">Spartinivicinus marinus</name>
    <dbReference type="NCBI Taxonomy" id="2994442"/>
    <lineage>
        <taxon>Bacteria</taxon>
        <taxon>Pseudomonadati</taxon>
        <taxon>Pseudomonadota</taxon>
        <taxon>Gammaproteobacteria</taxon>
        <taxon>Oceanospirillales</taxon>
        <taxon>Zooshikellaceae</taxon>
        <taxon>Spartinivicinus</taxon>
    </lineage>
</organism>
<proteinExistence type="predicted"/>
<protein>
    <submittedName>
        <fullName evidence="1">Chaperone modulator CbpM</fullName>
    </submittedName>
</protein>
<dbReference type="Gene3D" id="1.10.1660.10">
    <property type="match status" value="1"/>
</dbReference>
<comment type="caution">
    <text evidence="1">The sequence shown here is derived from an EMBL/GenBank/DDBJ whole genome shotgun (WGS) entry which is preliminary data.</text>
</comment>
<dbReference type="Proteomes" id="UP000569732">
    <property type="component" value="Unassembled WGS sequence"/>
</dbReference>